<dbReference type="KEGG" id="vg:14016881"/>
<dbReference type="Pfam" id="PF24050">
    <property type="entry name" value="T4_Cef"/>
    <property type="match status" value="1"/>
</dbReference>
<evidence type="ECO:0000313" key="1">
    <source>
        <dbReference type="EMBL" id="AFQ97097.1"/>
    </source>
</evidence>
<dbReference type="GeneID" id="14016881"/>
<evidence type="ECO:0000313" key="2">
    <source>
        <dbReference type="Proteomes" id="UP000003289"/>
    </source>
</evidence>
<dbReference type="InterPro" id="IPR056952">
    <property type="entry name" value="T4_Cef"/>
</dbReference>
<gene>
    <name evidence="1" type="primary">cef</name>
    <name evidence="1" type="ORF">Aes508_013</name>
</gene>
<dbReference type="RefSeq" id="YP_007010704.1">
    <property type="nucleotide sequence ID" value="NC_019543.1"/>
</dbReference>
<accession>J7KI46</accession>
<protein>
    <submittedName>
        <fullName evidence="1">Modifier of supressor tRNAs</fullName>
    </submittedName>
</protein>
<proteinExistence type="predicted"/>
<name>J7KI46_9CAUD</name>
<keyword evidence="2" id="KW-1185">Reference proteome</keyword>
<reference evidence="1 2" key="1">
    <citation type="submission" date="2011-07" db="EMBL/GenBank/DDBJ databases">
        <title>Aeromonas salmonicida phage Aes508 complete genome.</title>
        <authorList>
            <person name="Petrov V.M."/>
            <person name="Ratnayaka S."/>
            <person name="Karam J.D."/>
        </authorList>
    </citation>
    <scope>NUCLEOTIDE SEQUENCE [LARGE SCALE GENOMIC DNA]</scope>
</reference>
<sequence length="82" mass="9441">MATSNKHGVMKMRISKDFFLDVMFSNKVSVVEKSHEEHLCYTTVLYVFEGNTRIAVLERVITAEGTNWVLKEGIYEELKGKI</sequence>
<dbReference type="Proteomes" id="UP000003289">
    <property type="component" value="Segment"/>
</dbReference>
<organism evidence="1 2">
    <name type="scientific">Aeromonas phage Aes508</name>
    <dbReference type="NCBI Taxonomy" id="1198013"/>
    <lineage>
        <taxon>Viruses</taxon>
        <taxon>Duplodnaviria</taxon>
        <taxon>Heunggongvirae</taxon>
        <taxon>Uroviricota</taxon>
        <taxon>Caudoviricetes</taxon>
        <taxon>Pantevenvirales</taxon>
        <taxon>Straboviridae</taxon>
        <taxon>Tulanevirus</taxon>
        <taxon>Tulanevirus aes508</taxon>
    </lineage>
</organism>
<dbReference type="EMBL" id="JN377894">
    <property type="protein sequence ID" value="AFQ97097.1"/>
    <property type="molecule type" value="Genomic_DNA"/>
</dbReference>